<dbReference type="InterPro" id="IPR044996">
    <property type="entry name" value="COQ10-like"/>
</dbReference>
<dbReference type="GO" id="GO:0048039">
    <property type="term" value="F:ubiquinone binding"/>
    <property type="evidence" value="ECO:0007669"/>
    <property type="project" value="InterPro"/>
</dbReference>
<evidence type="ECO:0000256" key="1">
    <source>
        <dbReference type="ARBA" id="ARBA00006885"/>
    </source>
</evidence>
<evidence type="ECO:0000259" key="4">
    <source>
        <dbReference type="Pfam" id="PF03364"/>
    </source>
</evidence>
<evidence type="ECO:0000256" key="2">
    <source>
        <dbReference type="ARBA" id="ARBA00011814"/>
    </source>
</evidence>
<name>A0A8J6ESN1_ELECQ</name>
<reference evidence="5" key="1">
    <citation type="thesis" date="2020" institute="ProQuest LLC" country="789 East Eisenhower Parkway, Ann Arbor, MI, USA">
        <title>Comparative Genomics and Chromosome Evolution.</title>
        <authorList>
            <person name="Mudd A.B."/>
        </authorList>
    </citation>
    <scope>NUCLEOTIDE SEQUENCE</scope>
    <source>
        <strain evidence="5">HN-11 Male</strain>
        <tissue evidence="5">Kidney and liver</tissue>
    </source>
</reference>
<evidence type="ECO:0000313" key="5">
    <source>
        <dbReference type="EMBL" id="KAG9474240.1"/>
    </source>
</evidence>
<evidence type="ECO:0000313" key="6">
    <source>
        <dbReference type="Proteomes" id="UP000770717"/>
    </source>
</evidence>
<protein>
    <recommendedName>
        <fullName evidence="4">Coenzyme Q-binding protein COQ10 START domain-containing protein</fullName>
    </recommendedName>
</protein>
<comment type="caution">
    <text evidence="5">The sequence shown here is derived from an EMBL/GenBank/DDBJ whole genome shotgun (WGS) entry which is preliminary data.</text>
</comment>
<comment type="function">
    <text evidence="3">Required for the function of coenzyme Q in the respiratory chain. May serve as a chaperone or may be involved in the transport of Q6 from its site of synthesis to the catalytic sites of the respiratory complexes.</text>
</comment>
<comment type="subunit">
    <text evidence="2">Interacts with coenzyme Q.</text>
</comment>
<dbReference type="InterPro" id="IPR023393">
    <property type="entry name" value="START-like_dom_sf"/>
</dbReference>
<sequence>MTAHYGKSASVLLRALLEAESRPCHAALRRANKPQGLRHLRSCGILATQSAPLPLPSPVHMQTRSFLNLALPILGSKRIEYMESKVLGYSIKQMFDIVENVGNYKMFVPWCNSSKVLSSRKGVTRAELEVGFPPIVERYISEIHIKPNHQIRAVCNDGALFNHLETVWRFGPGLPGRPDTCTLNFFVSFEFKSLIHSHLATVFFDEVAKQMVTAFENQAAKTHGAQPATSVQAAKLRAVQ</sequence>
<proteinExistence type="inferred from homology"/>
<dbReference type="CDD" id="cd07813">
    <property type="entry name" value="COQ10p_like"/>
    <property type="match status" value="1"/>
</dbReference>
<evidence type="ECO:0000256" key="3">
    <source>
        <dbReference type="ARBA" id="ARBA00024947"/>
    </source>
</evidence>
<feature type="domain" description="Coenzyme Q-binding protein COQ10 START" evidence="4">
    <location>
        <begin position="88"/>
        <end position="216"/>
    </location>
</feature>
<gene>
    <name evidence="5" type="ORF">GDO78_004513</name>
</gene>
<dbReference type="Gene3D" id="3.30.530.20">
    <property type="match status" value="1"/>
</dbReference>
<dbReference type="GO" id="GO:0045333">
    <property type="term" value="P:cellular respiration"/>
    <property type="evidence" value="ECO:0007669"/>
    <property type="project" value="InterPro"/>
</dbReference>
<dbReference type="Pfam" id="PF03364">
    <property type="entry name" value="Polyketide_cyc"/>
    <property type="match status" value="1"/>
</dbReference>
<dbReference type="EMBL" id="WNTK01000013">
    <property type="protein sequence ID" value="KAG9474240.1"/>
    <property type="molecule type" value="Genomic_DNA"/>
</dbReference>
<keyword evidence="6" id="KW-1185">Reference proteome</keyword>
<dbReference type="SUPFAM" id="SSF55961">
    <property type="entry name" value="Bet v1-like"/>
    <property type="match status" value="1"/>
</dbReference>
<dbReference type="PANTHER" id="PTHR12901:SF14">
    <property type="entry name" value="COENZYME Q-BINDING PROTEIN COQ10 HOMOLOG, MITOCHONDRIAL"/>
    <property type="match status" value="1"/>
</dbReference>
<organism evidence="5 6">
    <name type="scientific">Eleutherodactylus coqui</name>
    <name type="common">Puerto Rican coqui</name>
    <dbReference type="NCBI Taxonomy" id="57060"/>
    <lineage>
        <taxon>Eukaryota</taxon>
        <taxon>Metazoa</taxon>
        <taxon>Chordata</taxon>
        <taxon>Craniata</taxon>
        <taxon>Vertebrata</taxon>
        <taxon>Euteleostomi</taxon>
        <taxon>Amphibia</taxon>
        <taxon>Batrachia</taxon>
        <taxon>Anura</taxon>
        <taxon>Neobatrachia</taxon>
        <taxon>Hyloidea</taxon>
        <taxon>Eleutherodactylidae</taxon>
        <taxon>Eleutherodactylinae</taxon>
        <taxon>Eleutherodactylus</taxon>
        <taxon>Eleutherodactylus</taxon>
    </lineage>
</organism>
<comment type="similarity">
    <text evidence="1">Belongs to the COQ10 family.</text>
</comment>
<dbReference type="AlphaFoldDB" id="A0A8J6ESN1"/>
<accession>A0A8J6ESN1</accession>
<dbReference type="PANTHER" id="PTHR12901">
    <property type="entry name" value="SPERM PROTEIN HOMOLOG"/>
    <property type="match status" value="1"/>
</dbReference>
<dbReference type="Proteomes" id="UP000770717">
    <property type="component" value="Unassembled WGS sequence"/>
</dbReference>
<dbReference type="InterPro" id="IPR005031">
    <property type="entry name" value="COQ10_START"/>
</dbReference>
<dbReference type="GO" id="GO:0005739">
    <property type="term" value="C:mitochondrion"/>
    <property type="evidence" value="ECO:0007669"/>
    <property type="project" value="TreeGrafter"/>
</dbReference>
<dbReference type="OrthoDB" id="292693at2759"/>